<reference evidence="2" key="1">
    <citation type="submission" date="2023-09" db="EMBL/GenBank/DDBJ databases">
        <title>Paucibacter sp. APW11 Genome sequencing and assembly.</title>
        <authorList>
            <person name="Kim I."/>
        </authorList>
    </citation>
    <scope>NUCLEOTIDE SEQUENCE</scope>
    <source>
        <strain evidence="2">APW11</strain>
    </source>
</reference>
<keyword evidence="3" id="KW-1185">Reference proteome</keyword>
<dbReference type="Proteomes" id="UP001246372">
    <property type="component" value="Unassembled WGS sequence"/>
</dbReference>
<sequence>MPAAARRASRGITLVEALVAMLIMAFGMVALSGMQTALRRGADLGKQRTDAMRVAQAEIDQLRSFTTITATTPPTAGVFAYSNITQDLNLPAVTVNATSFSVSRAVTDLSNPPRKNVVVTVTWTDRANEQQSVSLYSMIAPLDPKISGALRFAPNSTTTRRPLERSPDIPAGAKDLGSNYSAAAPPGTSGVFWLFDNTTGRITGICAVPGVSLVNLSSGDVTNCQTNVTGGAYLVSGFIRFSTGVTADPDSPSSAALPLSVDLNVTSTSTVTPKSTCYDDSAQAVAAGQTWASYMCIVYPDGTHNPPDWDGRTNLNGLTLAAGGQRVCRYSADYNGNGSIDNAEHPLNYSAVPGSLSKQNFLVIAYANTCPAGTPASPSSGRYINTATVAHQP</sequence>
<gene>
    <name evidence="2" type="ORF">RQP53_05520</name>
</gene>
<comment type="caution">
    <text evidence="2">The sequence shown here is derived from an EMBL/GenBank/DDBJ whole genome shotgun (WGS) entry which is preliminary data.</text>
</comment>
<name>A0ABU3P822_9BURK</name>
<keyword evidence="1" id="KW-1133">Transmembrane helix</keyword>
<protein>
    <submittedName>
        <fullName evidence="2">Prepilin-type N-terminal cleavage/methylation domain-containing protein</fullName>
    </submittedName>
</protein>
<proteinExistence type="predicted"/>
<dbReference type="EMBL" id="JAVXZY010000002">
    <property type="protein sequence ID" value="MDT8998725.1"/>
    <property type="molecule type" value="Genomic_DNA"/>
</dbReference>
<organism evidence="2 3">
    <name type="scientific">Roseateles aquae</name>
    <dbReference type="NCBI Taxonomy" id="3077235"/>
    <lineage>
        <taxon>Bacteria</taxon>
        <taxon>Pseudomonadati</taxon>
        <taxon>Pseudomonadota</taxon>
        <taxon>Betaproteobacteria</taxon>
        <taxon>Burkholderiales</taxon>
        <taxon>Sphaerotilaceae</taxon>
        <taxon>Roseateles</taxon>
    </lineage>
</organism>
<evidence type="ECO:0000256" key="1">
    <source>
        <dbReference type="SAM" id="Phobius"/>
    </source>
</evidence>
<keyword evidence="1" id="KW-0472">Membrane</keyword>
<keyword evidence="1" id="KW-0812">Transmembrane</keyword>
<accession>A0ABU3P822</accession>
<dbReference type="InterPro" id="IPR012902">
    <property type="entry name" value="N_methyl_site"/>
</dbReference>
<dbReference type="PROSITE" id="PS00409">
    <property type="entry name" value="PROKAR_NTER_METHYL"/>
    <property type="match status" value="1"/>
</dbReference>
<evidence type="ECO:0000313" key="2">
    <source>
        <dbReference type="EMBL" id="MDT8998725.1"/>
    </source>
</evidence>
<dbReference type="RefSeq" id="WP_315649876.1">
    <property type="nucleotide sequence ID" value="NZ_JAVXZY010000002.1"/>
</dbReference>
<dbReference type="Pfam" id="PF07963">
    <property type="entry name" value="N_methyl"/>
    <property type="match status" value="1"/>
</dbReference>
<evidence type="ECO:0000313" key="3">
    <source>
        <dbReference type="Proteomes" id="UP001246372"/>
    </source>
</evidence>
<feature type="transmembrane region" description="Helical" evidence="1">
    <location>
        <begin position="12"/>
        <end position="31"/>
    </location>
</feature>